<protein>
    <submittedName>
        <fullName evidence="3">Pol polyprotein</fullName>
    </submittedName>
</protein>
<gene>
    <name evidence="3" type="ORF">ElyMa_004198800</name>
</gene>
<dbReference type="EMBL" id="BMAT01008493">
    <property type="protein sequence ID" value="GFR86413.1"/>
    <property type="molecule type" value="Genomic_DNA"/>
</dbReference>
<dbReference type="InterPro" id="IPR012337">
    <property type="entry name" value="RNaseH-like_sf"/>
</dbReference>
<sequence length="543" mass="60075">MDSSSDGKEDVLLMTDVFTKWTVAVVTPDQSAASVLRALNRNWIAHYGVPLRFHSDQGRCFEAEVIRQLCDHYGIKKSRTTAYHPQGNGQCERFNPTMIALLSTHTPHEKRRWPDHLPELTFCYNAASHSTIGMFPYCLLFGREATLTLDVFLSRTPLAPTTSSEEFLQRHIERVSKARQRARERVDHLHDRRSNVETVRPAERLVPGGFVLLKDHPPGRHKIQDRYLETPFEVLGVPGQSGGYFNIKGSNGQILRKSGNELRKYYQQPPEVYEPEPVVTCEAPPDTDHQPPKGGFLDRMRRLVLPTPVVPLVPPSSPSPVEPTTETALRRIPLVLLATVPPTVTSATKYPAKGISKPLAAVSTKQDNCSGWTAQRNHRRTSSPLTVVTCDPVSTTALTSRPANLTTTFGVSQLHAPKNWCQFSPPPSGSRQRSELVFFKPSGIGAYSAQVHCTQSPKGAQICRDDFGDALPRFATGPTAPSFERSRVSSSLDSYLSAAAEAIGAAAMWSTCRLSSSAHLIACSLICRKVCSGDWNRLSCRNR</sequence>
<keyword evidence="1" id="KW-0175">Coiled coil</keyword>
<dbReference type="Pfam" id="PF00665">
    <property type="entry name" value="rve"/>
    <property type="match status" value="1"/>
</dbReference>
<dbReference type="PANTHER" id="PTHR37984:SF15">
    <property type="entry name" value="INTEGRASE CATALYTIC DOMAIN-CONTAINING PROTEIN"/>
    <property type="match status" value="1"/>
</dbReference>
<dbReference type="InterPro" id="IPR001584">
    <property type="entry name" value="Integrase_cat-core"/>
</dbReference>
<accession>A0AAV4GLI5</accession>
<dbReference type="FunFam" id="3.30.420.10:FF:000032">
    <property type="entry name" value="Retrovirus-related Pol polyprotein from transposon 297-like Protein"/>
    <property type="match status" value="1"/>
</dbReference>
<evidence type="ECO:0000256" key="1">
    <source>
        <dbReference type="SAM" id="Coils"/>
    </source>
</evidence>
<feature type="domain" description="Integrase catalytic" evidence="2">
    <location>
        <begin position="1"/>
        <end position="144"/>
    </location>
</feature>
<comment type="caution">
    <text evidence="3">The sequence shown here is derived from an EMBL/GenBank/DDBJ whole genome shotgun (WGS) entry which is preliminary data.</text>
</comment>
<evidence type="ECO:0000259" key="2">
    <source>
        <dbReference type="PROSITE" id="PS50994"/>
    </source>
</evidence>
<dbReference type="PROSITE" id="PS50994">
    <property type="entry name" value="INTEGRASE"/>
    <property type="match status" value="1"/>
</dbReference>
<dbReference type="InterPro" id="IPR036397">
    <property type="entry name" value="RNaseH_sf"/>
</dbReference>
<name>A0AAV4GLI5_9GAST</name>
<dbReference type="GO" id="GO:0003676">
    <property type="term" value="F:nucleic acid binding"/>
    <property type="evidence" value="ECO:0007669"/>
    <property type="project" value="InterPro"/>
</dbReference>
<dbReference type="SUPFAM" id="SSF53098">
    <property type="entry name" value="Ribonuclease H-like"/>
    <property type="match status" value="1"/>
</dbReference>
<dbReference type="Proteomes" id="UP000762676">
    <property type="component" value="Unassembled WGS sequence"/>
</dbReference>
<dbReference type="PANTHER" id="PTHR37984">
    <property type="entry name" value="PROTEIN CBG26694"/>
    <property type="match status" value="1"/>
</dbReference>
<dbReference type="Gene3D" id="3.30.420.10">
    <property type="entry name" value="Ribonuclease H-like superfamily/Ribonuclease H"/>
    <property type="match status" value="1"/>
</dbReference>
<proteinExistence type="predicted"/>
<dbReference type="GO" id="GO:0015074">
    <property type="term" value="P:DNA integration"/>
    <property type="evidence" value="ECO:0007669"/>
    <property type="project" value="InterPro"/>
</dbReference>
<organism evidence="3 4">
    <name type="scientific">Elysia marginata</name>
    <dbReference type="NCBI Taxonomy" id="1093978"/>
    <lineage>
        <taxon>Eukaryota</taxon>
        <taxon>Metazoa</taxon>
        <taxon>Spiralia</taxon>
        <taxon>Lophotrochozoa</taxon>
        <taxon>Mollusca</taxon>
        <taxon>Gastropoda</taxon>
        <taxon>Heterobranchia</taxon>
        <taxon>Euthyneura</taxon>
        <taxon>Panpulmonata</taxon>
        <taxon>Sacoglossa</taxon>
        <taxon>Placobranchoidea</taxon>
        <taxon>Plakobranchidae</taxon>
        <taxon>Elysia</taxon>
    </lineage>
</organism>
<keyword evidence="4" id="KW-1185">Reference proteome</keyword>
<evidence type="ECO:0000313" key="4">
    <source>
        <dbReference type="Proteomes" id="UP000762676"/>
    </source>
</evidence>
<feature type="coiled-coil region" evidence="1">
    <location>
        <begin position="165"/>
        <end position="192"/>
    </location>
</feature>
<dbReference type="InterPro" id="IPR050951">
    <property type="entry name" value="Retrovirus_Pol_polyprotein"/>
</dbReference>
<dbReference type="AlphaFoldDB" id="A0AAV4GLI5"/>
<evidence type="ECO:0000313" key="3">
    <source>
        <dbReference type="EMBL" id="GFR86413.1"/>
    </source>
</evidence>
<reference evidence="3 4" key="1">
    <citation type="journal article" date="2021" name="Elife">
        <title>Chloroplast acquisition without the gene transfer in kleptoplastic sea slugs, Plakobranchus ocellatus.</title>
        <authorList>
            <person name="Maeda T."/>
            <person name="Takahashi S."/>
            <person name="Yoshida T."/>
            <person name="Shimamura S."/>
            <person name="Takaki Y."/>
            <person name="Nagai Y."/>
            <person name="Toyoda A."/>
            <person name="Suzuki Y."/>
            <person name="Arimoto A."/>
            <person name="Ishii H."/>
            <person name="Satoh N."/>
            <person name="Nishiyama T."/>
            <person name="Hasebe M."/>
            <person name="Maruyama T."/>
            <person name="Minagawa J."/>
            <person name="Obokata J."/>
            <person name="Shigenobu S."/>
        </authorList>
    </citation>
    <scope>NUCLEOTIDE SEQUENCE [LARGE SCALE GENOMIC DNA]</scope>
</reference>